<keyword evidence="1" id="KW-1003">Cell membrane</keyword>
<feature type="region of interest" description="Disordered" evidence="2">
    <location>
        <begin position="406"/>
        <end position="435"/>
    </location>
</feature>
<comment type="subunit">
    <text evidence="1">Homoheptamer.</text>
</comment>
<comment type="subcellular location">
    <subcellularLocation>
        <location evidence="1">Cell inner membrane</location>
        <topology evidence="1">Multi-pass membrane protein</topology>
    </subcellularLocation>
</comment>
<dbReference type="EMBL" id="JAKFGM010000004">
    <property type="protein sequence ID" value="MCF2515992.1"/>
    <property type="molecule type" value="Genomic_DNA"/>
</dbReference>
<comment type="function">
    <text evidence="1">Mechanosensitive channel that participates in the regulation of osmotic pressure changes within the cell, opening in response to stretch forces in the membrane lipid bilayer, without the need for other proteins. Contributes to normal resistance to hypoosmotic shock. Forms an ion channel of 1.0 nanosiemens conductance with a slight preference for anions.</text>
</comment>
<gene>
    <name evidence="3" type="ORF">LVY65_13095</name>
</gene>
<proteinExistence type="inferred from homology"/>
<feature type="transmembrane region" description="Helical" evidence="1">
    <location>
        <begin position="15"/>
        <end position="36"/>
    </location>
</feature>
<keyword evidence="1" id="KW-0813">Transport</keyword>
<keyword evidence="1" id="KW-0472">Membrane</keyword>
<dbReference type="PANTHER" id="PTHR30221:SF1">
    <property type="entry name" value="SMALL-CONDUCTANCE MECHANOSENSITIVE CHANNEL"/>
    <property type="match status" value="1"/>
</dbReference>
<feature type="transmembrane region" description="Helical" evidence="1">
    <location>
        <begin position="212"/>
        <end position="236"/>
    </location>
</feature>
<keyword evidence="1" id="KW-0812">Transmembrane</keyword>
<dbReference type="NCBIfam" id="NF033912">
    <property type="entry name" value="msc"/>
    <property type="match status" value="1"/>
</dbReference>
<keyword evidence="1" id="KW-0407">Ion channel</keyword>
<feature type="transmembrane region" description="Helical" evidence="1">
    <location>
        <begin position="272"/>
        <end position="293"/>
    </location>
</feature>
<dbReference type="Gene3D" id="1.10.287.1260">
    <property type="match status" value="1"/>
</dbReference>
<dbReference type="AlphaFoldDB" id="A0A9X1TZN0"/>
<feature type="transmembrane region" description="Helical" evidence="1">
    <location>
        <begin position="71"/>
        <end position="95"/>
    </location>
</feature>
<keyword evidence="1" id="KW-0997">Cell inner membrane</keyword>
<feature type="transmembrane region" description="Helical" evidence="1">
    <location>
        <begin position="369"/>
        <end position="391"/>
    </location>
</feature>
<sequence>MYQTTEPARYWQDQLILWGPKILFAILILVVTHFVAKAVQWGVAKLIDRMPVLKRHPSVGGDSIGTELGRLAYWLVWLVGLIAALQPLGLSGVLAPVSTMLNEVATFIPRLFGAGLFFFAGLILARIVRHVIEAALGAINLEQLAGRAGLRLSETPVAVDAEGTASEGVSPTRSTIARAVGMTVSAVIIIFAAIASLDILHIEAVSEPAKNMLNMIALAIPNVLAALLWLAIAFLIARWVKTLIETVLPSLGFDNFIHSLGAMPRNVSPSRVAGAIAMTALLLLAGIEALHRLGGDDTAALVIQVTELGGKVIFGTVIIVVGFVLARILAGLVGASTERTSYAEVIVKYAIIALFTAIGLTFMGLADQIVMLAFGLILGSAAVATAIAFGLGGRDYAARLLEEWHESNSPPAVRRPPPPRLKKATAEDDSQPPLV</sequence>
<reference evidence="3" key="1">
    <citation type="submission" date="2022-01" db="EMBL/GenBank/DDBJ databases">
        <authorList>
            <person name="Jo J.-H."/>
            <person name="Im W.-T."/>
        </authorList>
    </citation>
    <scope>NUCLEOTIDE SEQUENCE</scope>
    <source>
        <strain evidence="3">G124</strain>
    </source>
</reference>
<feature type="transmembrane region" description="Helical" evidence="1">
    <location>
        <begin position="345"/>
        <end position="363"/>
    </location>
</feature>
<feature type="transmembrane region" description="Helical" evidence="1">
    <location>
        <begin position="313"/>
        <end position="333"/>
    </location>
</feature>
<dbReference type="PANTHER" id="PTHR30221">
    <property type="entry name" value="SMALL-CONDUCTANCE MECHANOSENSITIVE CHANNEL"/>
    <property type="match status" value="1"/>
</dbReference>
<dbReference type="InterPro" id="IPR045275">
    <property type="entry name" value="MscS_archaea/bacteria_type"/>
</dbReference>
<comment type="caution">
    <text evidence="1">Lacks conserved residue(s) required for the propagation of feature annotation.</text>
</comment>
<comment type="similarity">
    <text evidence="1">Belongs to the MscS (TC 1.A.23) family.</text>
</comment>
<keyword evidence="1" id="KW-0406">Ion transport</keyword>
<keyword evidence="4" id="KW-1185">Reference proteome</keyword>
<evidence type="ECO:0000256" key="2">
    <source>
        <dbReference type="SAM" id="MobiDB-lite"/>
    </source>
</evidence>
<comment type="caution">
    <text evidence="3">The sequence shown here is derived from an EMBL/GenBank/DDBJ whole genome shotgun (WGS) entry which is preliminary data.</text>
</comment>
<name>A0A9X1TZN0_9SPHN</name>
<evidence type="ECO:0000313" key="4">
    <source>
        <dbReference type="Proteomes" id="UP001139410"/>
    </source>
</evidence>
<organism evidence="3 4">
    <name type="scientific">Sphingomonas cremea</name>
    <dbReference type="NCBI Taxonomy" id="2904799"/>
    <lineage>
        <taxon>Bacteria</taxon>
        <taxon>Pseudomonadati</taxon>
        <taxon>Pseudomonadota</taxon>
        <taxon>Alphaproteobacteria</taxon>
        <taxon>Sphingomonadales</taxon>
        <taxon>Sphingomonadaceae</taxon>
        <taxon>Sphingomonas</taxon>
    </lineage>
</organism>
<dbReference type="Proteomes" id="UP001139410">
    <property type="component" value="Unassembled WGS sequence"/>
</dbReference>
<dbReference type="RefSeq" id="WP_235068713.1">
    <property type="nucleotide sequence ID" value="NZ_JAKFGM010000004.1"/>
</dbReference>
<feature type="transmembrane region" description="Helical" evidence="1">
    <location>
        <begin position="107"/>
        <end position="128"/>
    </location>
</feature>
<feature type="transmembrane region" description="Helical" evidence="1">
    <location>
        <begin position="179"/>
        <end position="200"/>
    </location>
</feature>
<dbReference type="GO" id="GO:0008381">
    <property type="term" value="F:mechanosensitive monoatomic ion channel activity"/>
    <property type="evidence" value="ECO:0007669"/>
    <property type="project" value="InterPro"/>
</dbReference>
<dbReference type="InterPro" id="IPR008910">
    <property type="entry name" value="MSC_TM_helix"/>
</dbReference>
<dbReference type="GO" id="GO:0005886">
    <property type="term" value="C:plasma membrane"/>
    <property type="evidence" value="ECO:0007669"/>
    <property type="project" value="UniProtKB-SubCell"/>
</dbReference>
<evidence type="ECO:0000256" key="1">
    <source>
        <dbReference type="RuleBase" id="RU369025"/>
    </source>
</evidence>
<keyword evidence="1" id="KW-1133">Transmembrane helix</keyword>
<dbReference type="Pfam" id="PF05552">
    <property type="entry name" value="MS_channel_1st_1"/>
    <property type="match status" value="3"/>
</dbReference>
<evidence type="ECO:0000313" key="3">
    <source>
        <dbReference type="EMBL" id="MCF2515992.1"/>
    </source>
</evidence>
<accession>A0A9X1TZN0</accession>
<protein>
    <recommendedName>
        <fullName evidence="1">Small-conductance mechanosensitive channel</fullName>
    </recommendedName>
</protein>